<evidence type="ECO:0000259" key="2">
    <source>
        <dbReference type="PROSITE" id="PS50937"/>
    </source>
</evidence>
<dbReference type="Pfam" id="PF13411">
    <property type="entry name" value="MerR_1"/>
    <property type="match status" value="1"/>
</dbReference>
<evidence type="ECO:0000256" key="1">
    <source>
        <dbReference type="ARBA" id="ARBA00023125"/>
    </source>
</evidence>
<protein>
    <submittedName>
        <fullName evidence="3">MerR family transcriptional regulator</fullName>
    </submittedName>
</protein>
<proteinExistence type="predicted"/>
<evidence type="ECO:0000313" key="3">
    <source>
        <dbReference type="EMBL" id="KQL21592.1"/>
    </source>
</evidence>
<dbReference type="RefSeq" id="WP_056686863.1">
    <property type="nucleotide sequence ID" value="NZ_CP041305.1"/>
</dbReference>
<dbReference type="STRING" id="1637975.AN957_25565"/>
<accession>A0A0Q3QVE0</accession>
<sequence>MAEKYSIGEFAKKTGTTIRALRYYDEIHLLKPTLVSPSGRRYYSNNDIIQLQKIVALKFLGYSLEKISEFLHLKDWDLKDSLAFQKQEMVQRKEHIERVIRALDHALHIMEDQGTVNSSIFISLINNIQMEDEHKEWLKGLIPESKVEVLYNISEEKQQELNARTAFLFTKMKEAVGQNPESDKVQGLIQDYMDIAEDVLGGSLELIQDLINRQVEIEDDPKLFPSPFTPEEEEWVGKAMEVYLKRKGVIFDGNETS</sequence>
<dbReference type="Gene3D" id="1.10.1660.10">
    <property type="match status" value="1"/>
</dbReference>
<dbReference type="EMBL" id="LJIX01000006">
    <property type="protein sequence ID" value="KQL21592.1"/>
    <property type="molecule type" value="Genomic_DNA"/>
</dbReference>
<organism evidence="3 4">
    <name type="scientific">Cytobacillus solani</name>
    <dbReference type="NCBI Taxonomy" id="1637975"/>
    <lineage>
        <taxon>Bacteria</taxon>
        <taxon>Bacillati</taxon>
        <taxon>Bacillota</taxon>
        <taxon>Bacilli</taxon>
        <taxon>Bacillales</taxon>
        <taxon>Bacillaceae</taxon>
        <taxon>Cytobacillus</taxon>
    </lineage>
</organism>
<name>A0A0Q3QVE0_9BACI</name>
<feature type="domain" description="HTH merR-type" evidence="2">
    <location>
        <begin position="4"/>
        <end position="73"/>
    </location>
</feature>
<reference evidence="3 4" key="1">
    <citation type="submission" date="2015-09" db="EMBL/GenBank/DDBJ databases">
        <title>Genome sequencing project for genomic taxonomy and phylogenomics of Bacillus-like bacteria.</title>
        <authorList>
            <person name="Liu B."/>
            <person name="Wang J."/>
            <person name="Zhu Y."/>
            <person name="Liu G."/>
            <person name="Chen Q."/>
            <person name="Chen Z."/>
            <person name="Lan J."/>
            <person name="Che J."/>
            <person name="Ge C."/>
            <person name="Shi H."/>
            <person name="Pan Z."/>
            <person name="Liu X."/>
        </authorList>
    </citation>
    <scope>NUCLEOTIDE SEQUENCE [LARGE SCALE GENOMIC DNA]</scope>
    <source>
        <strain evidence="3 4">FJAT-18043</strain>
    </source>
</reference>
<dbReference type="CDD" id="cd01106">
    <property type="entry name" value="HTH_TipAL-Mta"/>
    <property type="match status" value="1"/>
</dbReference>
<dbReference type="InterPro" id="IPR009061">
    <property type="entry name" value="DNA-bd_dom_put_sf"/>
</dbReference>
<dbReference type="PATRIC" id="fig|1637975.4.peg.5162"/>
<dbReference type="AlphaFoldDB" id="A0A0Q3QVE0"/>
<comment type="caution">
    <text evidence="3">The sequence shown here is derived from an EMBL/GenBank/DDBJ whole genome shotgun (WGS) entry which is preliminary data.</text>
</comment>
<evidence type="ECO:0000313" key="4">
    <source>
        <dbReference type="Proteomes" id="UP000050996"/>
    </source>
</evidence>
<dbReference type="InterPro" id="IPR047057">
    <property type="entry name" value="MerR_fam"/>
</dbReference>
<dbReference type="Gene3D" id="6.10.250.360">
    <property type="match status" value="1"/>
</dbReference>
<dbReference type="SMART" id="SM00422">
    <property type="entry name" value="HTH_MERR"/>
    <property type="match status" value="1"/>
</dbReference>
<keyword evidence="1" id="KW-0238">DNA-binding</keyword>
<dbReference type="PANTHER" id="PTHR30204:SF96">
    <property type="entry name" value="CHROMOSOME-ANCHORING PROTEIN RACA"/>
    <property type="match status" value="1"/>
</dbReference>
<dbReference type="PANTHER" id="PTHR30204">
    <property type="entry name" value="REDOX-CYCLING DRUG-SENSING TRANSCRIPTIONAL ACTIVATOR SOXR"/>
    <property type="match status" value="1"/>
</dbReference>
<dbReference type="InterPro" id="IPR000551">
    <property type="entry name" value="MerR-type_HTH_dom"/>
</dbReference>
<dbReference type="SUPFAM" id="SSF46955">
    <property type="entry name" value="Putative DNA-binding domain"/>
    <property type="match status" value="1"/>
</dbReference>
<keyword evidence="4" id="KW-1185">Reference proteome</keyword>
<gene>
    <name evidence="3" type="ORF">AN957_25565</name>
</gene>
<dbReference type="GO" id="GO:0003700">
    <property type="term" value="F:DNA-binding transcription factor activity"/>
    <property type="evidence" value="ECO:0007669"/>
    <property type="project" value="InterPro"/>
</dbReference>
<dbReference type="GO" id="GO:0003677">
    <property type="term" value="F:DNA binding"/>
    <property type="evidence" value="ECO:0007669"/>
    <property type="project" value="UniProtKB-KW"/>
</dbReference>
<dbReference type="Proteomes" id="UP000050996">
    <property type="component" value="Unassembled WGS sequence"/>
</dbReference>
<dbReference type="PROSITE" id="PS50937">
    <property type="entry name" value="HTH_MERR_2"/>
    <property type="match status" value="1"/>
</dbReference>